<dbReference type="AlphaFoldDB" id="C3XSP9"/>
<keyword evidence="2" id="KW-0812">Transmembrane</keyword>
<sequence>MAARGTFINAILILVAAITDIILTVPTPVMKAQNGNVTQIPTKSFADAMINHSPTESTICDETNIPKPTKGTRMANSNDANSKADQKAGNIQKFLPLVHVELEPGDALFFHCNLLHRSEQNHSDKRRWAFLVAYNRATNNPVIEHHHPCYVPMAKVSNTAIKKCKTATDLTGKDFFDPAKDISLKRVFKKTQR</sequence>
<dbReference type="EMBL" id="GG666459">
    <property type="protein sequence ID" value="EEN68970.1"/>
    <property type="molecule type" value="Genomic_DNA"/>
</dbReference>
<evidence type="ECO:0000256" key="1">
    <source>
        <dbReference type="ARBA" id="ARBA00001962"/>
    </source>
</evidence>
<dbReference type="InParanoid" id="C3XSP9"/>
<evidence type="ECO:0000256" key="2">
    <source>
        <dbReference type="SAM" id="Phobius"/>
    </source>
</evidence>
<keyword evidence="2" id="KW-1133">Transmembrane helix</keyword>
<organism>
    <name type="scientific">Branchiostoma floridae</name>
    <name type="common">Florida lancelet</name>
    <name type="synonym">Amphioxus</name>
    <dbReference type="NCBI Taxonomy" id="7739"/>
    <lineage>
        <taxon>Eukaryota</taxon>
        <taxon>Metazoa</taxon>
        <taxon>Chordata</taxon>
        <taxon>Cephalochordata</taxon>
        <taxon>Leptocardii</taxon>
        <taxon>Amphioxiformes</taxon>
        <taxon>Branchiostomatidae</taxon>
        <taxon>Branchiostoma</taxon>
    </lineage>
</organism>
<comment type="cofactor">
    <cofactor evidence="1">
        <name>Fe cation</name>
        <dbReference type="ChEBI" id="CHEBI:24875"/>
    </cofactor>
</comment>
<dbReference type="Pfam" id="PF05721">
    <property type="entry name" value="PhyH"/>
    <property type="match status" value="1"/>
</dbReference>
<name>C3XSP9_BRAFL</name>
<gene>
    <name evidence="3" type="ORF">BRAFLDRAFT_74746</name>
</gene>
<dbReference type="PANTHER" id="PTHR20883">
    <property type="entry name" value="PHYTANOYL-COA DIOXYGENASE DOMAIN CONTAINING 1"/>
    <property type="match status" value="1"/>
</dbReference>
<feature type="transmembrane region" description="Helical" evidence="2">
    <location>
        <begin position="6"/>
        <end position="25"/>
    </location>
</feature>
<reference evidence="3" key="1">
    <citation type="journal article" date="2008" name="Nature">
        <title>The amphioxus genome and the evolution of the chordate karyotype.</title>
        <authorList>
            <consortium name="US DOE Joint Genome Institute (JGI-PGF)"/>
            <person name="Putnam N.H."/>
            <person name="Butts T."/>
            <person name="Ferrier D.E.K."/>
            <person name="Furlong R.F."/>
            <person name="Hellsten U."/>
            <person name="Kawashima T."/>
            <person name="Robinson-Rechavi M."/>
            <person name="Shoguchi E."/>
            <person name="Terry A."/>
            <person name="Yu J.-K."/>
            <person name="Benito-Gutierrez E.L."/>
            <person name="Dubchak I."/>
            <person name="Garcia-Fernandez J."/>
            <person name="Gibson-Brown J.J."/>
            <person name="Grigoriev I.V."/>
            <person name="Horton A.C."/>
            <person name="de Jong P.J."/>
            <person name="Jurka J."/>
            <person name="Kapitonov V.V."/>
            <person name="Kohara Y."/>
            <person name="Kuroki Y."/>
            <person name="Lindquist E."/>
            <person name="Lucas S."/>
            <person name="Osoegawa K."/>
            <person name="Pennacchio L.A."/>
            <person name="Salamov A.A."/>
            <person name="Satou Y."/>
            <person name="Sauka-Spengler T."/>
            <person name="Schmutz J."/>
            <person name="Shin-I T."/>
            <person name="Toyoda A."/>
            <person name="Bronner-Fraser M."/>
            <person name="Fujiyama A."/>
            <person name="Holland L.Z."/>
            <person name="Holland P.W.H."/>
            <person name="Satoh N."/>
            <person name="Rokhsar D.S."/>
        </authorList>
    </citation>
    <scope>NUCLEOTIDE SEQUENCE [LARGE SCALE GENOMIC DNA]</scope>
    <source>
        <strain evidence="3">S238N-H82</strain>
        <tissue evidence="3">Testes</tissue>
    </source>
</reference>
<dbReference type="PANTHER" id="PTHR20883:SF51">
    <property type="entry name" value="PHYTANOYL-COA HYDROXYLASE"/>
    <property type="match status" value="1"/>
</dbReference>
<dbReference type="SUPFAM" id="SSF51197">
    <property type="entry name" value="Clavaminate synthase-like"/>
    <property type="match status" value="1"/>
</dbReference>
<evidence type="ECO:0000313" key="3">
    <source>
        <dbReference type="EMBL" id="EEN68970.1"/>
    </source>
</evidence>
<dbReference type="eggNOG" id="ENOG502RXGN">
    <property type="taxonomic scope" value="Eukaryota"/>
</dbReference>
<protein>
    <recommendedName>
        <fullName evidence="4">Phytanoyl-CoA dioxygenase</fullName>
    </recommendedName>
</protein>
<accession>C3XSP9</accession>
<dbReference type="Gene3D" id="2.60.120.620">
    <property type="entry name" value="q2cbj1_9rhob like domain"/>
    <property type="match status" value="1"/>
</dbReference>
<evidence type="ECO:0008006" key="4">
    <source>
        <dbReference type="Google" id="ProtNLM"/>
    </source>
</evidence>
<proteinExistence type="predicted"/>
<keyword evidence="2" id="KW-0472">Membrane</keyword>
<dbReference type="InterPro" id="IPR008775">
    <property type="entry name" value="Phytyl_CoA_dOase-like"/>
</dbReference>